<evidence type="ECO:0000313" key="4">
    <source>
        <dbReference type="Proteomes" id="UP000594260"/>
    </source>
</evidence>
<dbReference type="OrthoDB" id="6375174at2759"/>
<evidence type="ECO:0000259" key="2">
    <source>
        <dbReference type="Pfam" id="PF13521"/>
    </source>
</evidence>
<dbReference type="SUPFAM" id="SSF52540">
    <property type="entry name" value="P-loop containing nucleoside triphosphate hydrolases"/>
    <property type="match status" value="1"/>
</dbReference>
<dbReference type="RefSeq" id="XP_022645534.1">
    <property type="nucleotide sequence ID" value="XM_022789799.1"/>
</dbReference>
<protein>
    <recommendedName>
        <fullName evidence="2">NadR/Ttd14 AAA domain-containing protein</fullName>
    </recommendedName>
</protein>
<dbReference type="SUPFAM" id="SSF55154">
    <property type="entry name" value="CYTH-like phosphatases"/>
    <property type="match status" value="1"/>
</dbReference>
<dbReference type="GO" id="GO:0035091">
    <property type="term" value="F:phosphatidylinositol binding"/>
    <property type="evidence" value="ECO:0007669"/>
    <property type="project" value="TreeGrafter"/>
</dbReference>
<dbReference type="RefSeq" id="XP_022645533.1">
    <property type="nucleotide sequence ID" value="XM_022789798.1"/>
</dbReference>
<dbReference type="InterPro" id="IPR033469">
    <property type="entry name" value="CYTH-like_dom_sf"/>
</dbReference>
<name>A0A7M7J1B9_VARDE</name>
<evidence type="ECO:0000313" key="3">
    <source>
        <dbReference type="EnsemblMetazoa" id="XP_022645532"/>
    </source>
</evidence>
<dbReference type="Pfam" id="PF13521">
    <property type="entry name" value="AAA_28"/>
    <property type="match status" value="1"/>
</dbReference>
<dbReference type="RefSeq" id="XP_022645532.1">
    <property type="nucleotide sequence ID" value="XM_022789797.1"/>
</dbReference>
<dbReference type="EnsemblMetazoa" id="XM_022789799">
    <property type="protein sequence ID" value="XP_022645534"/>
    <property type="gene ID" value="LOC111243758"/>
</dbReference>
<dbReference type="OMA" id="THGKQDE"/>
<feature type="domain" description="NadR/Ttd14 AAA" evidence="2">
    <location>
        <begin position="29"/>
        <end position="210"/>
    </location>
</feature>
<dbReference type="GeneID" id="111243758"/>
<dbReference type="InterPro" id="IPR027417">
    <property type="entry name" value="P-loop_NTPase"/>
</dbReference>
<sequence length="449" mass="51034">MPPLNTSPKFAGVSGEMSIEEANKHVVFKLVLTGGPCSGKTTGQARLSSMLEMHGWKVYRVPETANVLLGGGVNFGELNAEQVESFQENLLLTMMAIEKTFFELAHMGNKNCIVICDRGTMDPSAFVDRATWNRIIRKHGLNDVDLRDNRYNQILHLVSAAKGAEKYYTTAGHGTRKETLEEARERDDKASQAWVGHPYIEVIDNSTDFEGKMKRALECVCRKLRIPVDARLQQNSRKIKFLVKSMPDEKVFPPFQDFEVIHDYLISSDPQKLQMRLRKRGQNGHWSYTYTQRQRDSPDDQVIEIKRTINHRDYANYLAQRDPTRLAVFKRRRCFIWNMNSYQLDSYKQPCNPRCEGLIILEVYTNGGDIEKLKPDFLDIVRDVSLDPEYSMYNLAKLDNSPSNVAQTPPNALLMTSSIANANLNRNSLPQAHPAPTSNSPSKRNSASS</sequence>
<dbReference type="EnsemblMetazoa" id="XM_022789798">
    <property type="protein sequence ID" value="XP_022645533"/>
    <property type="gene ID" value="LOC111243758"/>
</dbReference>
<dbReference type="Gene3D" id="3.40.50.300">
    <property type="entry name" value="P-loop containing nucleotide triphosphate hydrolases"/>
    <property type="match status" value="1"/>
</dbReference>
<accession>A0A7M7J1B9</accession>
<dbReference type="EnsemblMetazoa" id="XM_022789800">
    <property type="protein sequence ID" value="XP_022645535"/>
    <property type="gene ID" value="LOC111243758"/>
</dbReference>
<dbReference type="PANTHER" id="PTHR34932:SF1">
    <property type="entry name" value="TRPL TRANSLOCATION DEFECT PROTEIN 14"/>
    <property type="match status" value="1"/>
</dbReference>
<dbReference type="EnsemblMetazoa" id="XM_022789797">
    <property type="protein sequence ID" value="XP_022645532"/>
    <property type="gene ID" value="LOC111243758"/>
</dbReference>
<keyword evidence="4" id="KW-1185">Reference proteome</keyword>
<organism evidence="3 4">
    <name type="scientific">Varroa destructor</name>
    <name type="common">Honeybee mite</name>
    <dbReference type="NCBI Taxonomy" id="109461"/>
    <lineage>
        <taxon>Eukaryota</taxon>
        <taxon>Metazoa</taxon>
        <taxon>Ecdysozoa</taxon>
        <taxon>Arthropoda</taxon>
        <taxon>Chelicerata</taxon>
        <taxon>Arachnida</taxon>
        <taxon>Acari</taxon>
        <taxon>Parasitiformes</taxon>
        <taxon>Mesostigmata</taxon>
        <taxon>Gamasina</taxon>
        <taxon>Dermanyssoidea</taxon>
        <taxon>Varroidae</taxon>
        <taxon>Varroa</taxon>
    </lineage>
</organism>
<dbReference type="InterPro" id="IPR053227">
    <property type="entry name" value="TRPL-trafficking_regulator"/>
</dbReference>
<feature type="region of interest" description="Disordered" evidence="1">
    <location>
        <begin position="426"/>
        <end position="449"/>
    </location>
</feature>
<dbReference type="Gene3D" id="2.40.320.10">
    <property type="entry name" value="Hypothetical Protein Pfu-838710-001"/>
    <property type="match status" value="1"/>
</dbReference>
<dbReference type="FunCoup" id="A0A7M7J1B9">
    <property type="interactions" value="280"/>
</dbReference>
<proteinExistence type="predicted"/>
<evidence type="ECO:0000256" key="1">
    <source>
        <dbReference type="SAM" id="MobiDB-lite"/>
    </source>
</evidence>
<dbReference type="GO" id="GO:0070300">
    <property type="term" value="F:phosphatidic acid binding"/>
    <property type="evidence" value="ECO:0007669"/>
    <property type="project" value="TreeGrafter"/>
</dbReference>
<dbReference type="PANTHER" id="PTHR34932">
    <property type="entry name" value="TRPL TRANSLOCATION DEFECT PROTEIN 14"/>
    <property type="match status" value="1"/>
</dbReference>
<dbReference type="InParanoid" id="A0A7M7J1B9"/>
<dbReference type="RefSeq" id="XP_022645535.1">
    <property type="nucleotide sequence ID" value="XM_022789800.1"/>
</dbReference>
<dbReference type="KEGG" id="vde:111243758"/>
<dbReference type="AlphaFoldDB" id="A0A7M7J1B9"/>
<dbReference type="CTD" id="37119"/>
<dbReference type="GO" id="GO:0005525">
    <property type="term" value="F:GTP binding"/>
    <property type="evidence" value="ECO:0007669"/>
    <property type="project" value="TreeGrafter"/>
</dbReference>
<dbReference type="InterPro" id="IPR038727">
    <property type="entry name" value="NadR/Ttd14_AAA_dom"/>
</dbReference>
<feature type="compositionally biased region" description="Low complexity" evidence="1">
    <location>
        <begin position="438"/>
        <end position="449"/>
    </location>
</feature>
<dbReference type="Proteomes" id="UP000594260">
    <property type="component" value="Unplaced"/>
</dbReference>
<reference evidence="3" key="1">
    <citation type="submission" date="2021-01" db="UniProtKB">
        <authorList>
            <consortium name="EnsemblMetazoa"/>
        </authorList>
    </citation>
    <scope>IDENTIFICATION</scope>
</reference>